<dbReference type="Proteomes" id="UP000663937">
    <property type="component" value="Chromosome"/>
</dbReference>
<feature type="region of interest" description="Disordered" evidence="1">
    <location>
        <begin position="1083"/>
        <end position="1105"/>
    </location>
</feature>
<dbReference type="EMBL" id="CP071868">
    <property type="protein sequence ID" value="QTE30075.1"/>
    <property type="molecule type" value="Genomic_DNA"/>
</dbReference>
<gene>
    <name evidence="2" type="ORF">J4E96_03360</name>
</gene>
<accession>A0A8A4ZFK5</accession>
<sequence>MARIANPSVFRAEAVMIDWNALGRAQQEAGGHVGDAPPRTRVSWACHGSLGVPHGVFTVWYRRPKAAKLVPSRNPVQSYGSQSLLTWTGTAGRVIVQGTVSDPGRPVTVKLCWGAPTPESVVAATSRTGNGTLSIDLRTSGATCALVDNLTSPVVSVQPLADIVNADDWTPYELIGLPVDGPLGDYDGAKQGMLAALTDPTSAALDRLSRGAPPLGWFPVLPSGVIAPDWLTPDLPRMVAVLQAALLPQLGDLYQPGLPEHDQSSITRPTIVPGPGETTIGVGPTTQIDAAPWPMLAIPTQTDAYLNLALGFGTAYPPMPSDVVIAVLPPPEFLVTATYTAGPTIDVFGQVIGVGPAGEYAAYAPPVLHGATASPLGLTAARYSLNAPTGIDQPWWENVRLTWPRPIVGAGWGRVTAQAYCRYPTGAGQAEPGCEKNDDWGGWRIGSVPSADSAGRTSVIDPYAEIPLGSGGRHLGFGVAHDDIYGVWSPWVETHLDTTEPGAALPILANPALTARYSGSASACPAHLRVETMLEWSQRTTTGVELTAVLYPMVGPYSPTPPGVGPGVAPAGCRTASWSYTFAGDLPTGVGCTVTPLDQNGYDATQTVPPVPITPGTGQGDPRRFRTDVDLAPLDFTGTGRWGVVIWARRATAVGPSPTGWVASDPDRWVIATAGSPVPVVPQVVILPGVPLGSMPDAAGSSHVRIAWGAPPNAPVKNWVIWGTSEQNLRDALGLGAAASPIPGARLLELRGVLAARGEQAQRAFRRVLEVPEHPGSPRAADVPLARGASDLQLFVVTSTTPTGTDSPFPTVGLDTQTQVFIAPRVVSPAPPLVRTAITETGVDVDLEVASNVPVGGFRLYRTRVFDAARRADSMGAPTLVPAAAVVDGGGEPLRDVRSGAPLYSASMTLATGAGWQPSYLRAVAVPDTSGVPEQAIRGLLSGESDIVTVATPPPGGPDLAPLVVSDGTPDHLVLVARTSTSAPDDTAWGAHRAAGSGVTTSDADLAALATVALADVVTLGDGTPAPATLPTPGQAVLVRGPRSGGRTPLAVWFARADATADADVGLRLVDPLGRATVQRATAPGVPALPPPTLTLRGVSHPTPTTTRVTVTTSASATDVPPATLSASARARTIRGPRVRIYRGSAALPDIPATSAAVAQPGLIGFGWRWLLRPFGVRRIRAWDVLIPAGAPLTITVTIIAGDGQSASISTTV</sequence>
<proteinExistence type="predicted"/>
<feature type="region of interest" description="Disordered" evidence="1">
    <location>
        <begin position="604"/>
        <end position="624"/>
    </location>
</feature>
<evidence type="ECO:0000256" key="1">
    <source>
        <dbReference type="SAM" id="MobiDB-lite"/>
    </source>
</evidence>
<name>A0A8A4ZFK5_9MICO</name>
<keyword evidence="3" id="KW-1185">Reference proteome</keyword>
<dbReference type="RefSeq" id="WP_227424390.1">
    <property type="nucleotide sequence ID" value="NZ_CP071868.1"/>
</dbReference>
<protein>
    <submittedName>
        <fullName evidence="2">Uncharacterized protein</fullName>
    </submittedName>
</protein>
<organism evidence="2 3">
    <name type="scientific">Pengzhenrongella sicca</name>
    <dbReference type="NCBI Taxonomy" id="2819238"/>
    <lineage>
        <taxon>Bacteria</taxon>
        <taxon>Bacillati</taxon>
        <taxon>Actinomycetota</taxon>
        <taxon>Actinomycetes</taxon>
        <taxon>Micrococcales</taxon>
        <taxon>Pengzhenrongella</taxon>
    </lineage>
</organism>
<dbReference type="KEGG" id="psic:J4E96_03360"/>
<evidence type="ECO:0000313" key="2">
    <source>
        <dbReference type="EMBL" id="QTE30075.1"/>
    </source>
</evidence>
<reference evidence="2" key="1">
    <citation type="submission" date="2021-03" db="EMBL/GenBank/DDBJ databases">
        <title>Pengzhenrongella sicca gen. nov., sp. nov., a new member of suborder Micrococcineae isolated from High-Arctic tundra soil.</title>
        <authorList>
            <person name="Peng F."/>
        </authorList>
    </citation>
    <scope>NUCLEOTIDE SEQUENCE</scope>
    <source>
        <strain evidence="2">LRZ-2</strain>
    </source>
</reference>
<evidence type="ECO:0000313" key="3">
    <source>
        <dbReference type="Proteomes" id="UP000663937"/>
    </source>
</evidence>
<dbReference type="AlphaFoldDB" id="A0A8A4ZFK5"/>